<keyword evidence="6" id="KW-0004">4Fe-4S</keyword>
<dbReference type="Gene3D" id="1.10.1670.10">
    <property type="entry name" value="Helix-hairpin-Helix base-excision DNA repair enzymes (C-terminal)"/>
    <property type="match status" value="1"/>
</dbReference>
<dbReference type="CDD" id="cd03431">
    <property type="entry name" value="NUDIX_DNA_Glycosylase_C-MutY"/>
    <property type="match status" value="1"/>
</dbReference>
<proteinExistence type="inferred from homology"/>
<accession>W6TD25</accession>
<comment type="caution">
    <text evidence="16">The sequence shown here is derived from an EMBL/GenBank/DDBJ whole genome shotgun (WGS) entry which is preliminary data.</text>
</comment>
<dbReference type="PANTHER" id="PTHR42944">
    <property type="entry name" value="ADENINE DNA GLYCOSYLASE"/>
    <property type="match status" value="1"/>
</dbReference>
<keyword evidence="11" id="KW-0411">Iron-sulfur</keyword>
<evidence type="ECO:0000256" key="11">
    <source>
        <dbReference type="ARBA" id="ARBA00023014"/>
    </source>
</evidence>
<evidence type="ECO:0000256" key="7">
    <source>
        <dbReference type="ARBA" id="ARBA00022723"/>
    </source>
</evidence>
<dbReference type="SMART" id="SM00478">
    <property type="entry name" value="ENDO3c"/>
    <property type="match status" value="1"/>
</dbReference>
<keyword evidence="9" id="KW-0378">Hydrolase</keyword>
<evidence type="ECO:0000256" key="6">
    <source>
        <dbReference type="ARBA" id="ARBA00022485"/>
    </source>
</evidence>
<evidence type="ECO:0000256" key="2">
    <source>
        <dbReference type="ARBA" id="ARBA00002933"/>
    </source>
</evidence>
<evidence type="ECO:0000256" key="5">
    <source>
        <dbReference type="ARBA" id="ARBA00022023"/>
    </source>
</evidence>
<keyword evidence="12" id="KW-0234">DNA repair</keyword>
<comment type="similarity">
    <text evidence="3 14">Belongs to the Nth/MutY family.</text>
</comment>
<dbReference type="RefSeq" id="WP_021826817.1">
    <property type="nucleotide sequence ID" value="NZ_AWTR02000085.1"/>
</dbReference>
<dbReference type="GO" id="GO:0035485">
    <property type="term" value="F:adenine/guanine mispair binding"/>
    <property type="evidence" value="ECO:0007669"/>
    <property type="project" value="TreeGrafter"/>
</dbReference>
<comment type="cofactor">
    <cofactor evidence="14">
        <name>[4Fe-4S] cluster</name>
        <dbReference type="ChEBI" id="CHEBI:49883"/>
    </cofactor>
    <text evidence="14">Binds 1 [4Fe-4S] cluster.</text>
</comment>
<dbReference type="STRING" id="1399147.P618_201080"/>
<dbReference type="Gene3D" id="1.10.340.30">
    <property type="entry name" value="Hypothetical protein, domain 2"/>
    <property type="match status" value="1"/>
</dbReference>
<dbReference type="EC" id="3.2.2.31" evidence="4 14"/>
<dbReference type="CDD" id="cd00056">
    <property type="entry name" value="ENDO3c"/>
    <property type="match status" value="1"/>
</dbReference>
<dbReference type="Pfam" id="PF14815">
    <property type="entry name" value="NUDIX_4"/>
    <property type="match status" value="1"/>
</dbReference>
<evidence type="ECO:0000256" key="3">
    <source>
        <dbReference type="ARBA" id="ARBA00008343"/>
    </source>
</evidence>
<dbReference type="InterPro" id="IPR044298">
    <property type="entry name" value="MIG/MutY"/>
</dbReference>
<dbReference type="GO" id="GO:0000701">
    <property type="term" value="F:purine-specific mismatch base pair DNA N-glycosylase activity"/>
    <property type="evidence" value="ECO:0007669"/>
    <property type="project" value="UniProtKB-EC"/>
</dbReference>
<dbReference type="GO" id="GO:0046872">
    <property type="term" value="F:metal ion binding"/>
    <property type="evidence" value="ECO:0007669"/>
    <property type="project" value="UniProtKB-UniRule"/>
</dbReference>
<keyword evidence="10 14" id="KW-0408">Iron</keyword>
<dbReference type="Gene3D" id="3.90.79.10">
    <property type="entry name" value="Nucleoside Triphosphate Pyrophosphohydrolase"/>
    <property type="match status" value="1"/>
</dbReference>
<dbReference type="Pfam" id="PF00730">
    <property type="entry name" value="HhH-GPD"/>
    <property type="match status" value="1"/>
</dbReference>
<protein>
    <recommendedName>
        <fullName evidence="5 14">Adenine DNA glycosylase</fullName>
        <ecNumber evidence="4 14">3.2.2.31</ecNumber>
    </recommendedName>
</protein>
<keyword evidence="13 14" id="KW-0326">Glycosidase</keyword>
<keyword evidence="8 14" id="KW-0227">DNA damage</keyword>
<comment type="catalytic activity">
    <reaction evidence="1 14">
        <text>Hydrolyzes free adenine bases from 7,8-dihydro-8-oxoguanine:adenine mismatched double-stranded DNA, leaving an apurinic site.</text>
        <dbReference type="EC" id="3.2.2.31"/>
    </reaction>
</comment>
<evidence type="ECO:0000256" key="10">
    <source>
        <dbReference type="ARBA" id="ARBA00023004"/>
    </source>
</evidence>
<organism evidence="16 17">
    <name type="scientific">Holospora obtusa F1</name>
    <dbReference type="NCBI Taxonomy" id="1399147"/>
    <lineage>
        <taxon>Bacteria</taxon>
        <taxon>Pseudomonadati</taxon>
        <taxon>Pseudomonadota</taxon>
        <taxon>Alphaproteobacteria</taxon>
        <taxon>Holosporales</taxon>
        <taxon>Holosporaceae</taxon>
        <taxon>Holospora</taxon>
    </lineage>
</organism>
<evidence type="ECO:0000256" key="9">
    <source>
        <dbReference type="ARBA" id="ARBA00022801"/>
    </source>
</evidence>
<dbReference type="SUPFAM" id="SSF48150">
    <property type="entry name" value="DNA-glycosylase"/>
    <property type="match status" value="1"/>
</dbReference>
<dbReference type="SUPFAM" id="SSF55811">
    <property type="entry name" value="Nudix"/>
    <property type="match status" value="1"/>
</dbReference>
<evidence type="ECO:0000256" key="4">
    <source>
        <dbReference type="ARBA" id="ARBA00012045"/>
    </source>
</evidence>
<evidence type="ECO:0000256" key="1">
    <source>
        <dbReference type="ARBA" id="ARBA00000843"/>
    </source>
</evidence>
<evidence type="ECO:0000256" key="14">
    <source>
        <dbReference type="RuleBase" id="RU365096"/>
    </source>
</evidence>
<evidence type="ECO:0000259" key="15">
    <source>
        <dbReference type="SMART" id="SM00478"/>
    </source>
</evidence>
<keyword evidence="17" id="KW-1185">Reference proteome</keyword>
<dbReference type="GO" id="GO:0006284">
    <property type="term" value="P:base-excision repair"/>
    <property type="evidence" value="ECO:0007669"/>
    <property type="project" value="UniProtKB-UniRule"/>
</dbReference>
<dbReference type="OrthoDB" id="9802365at2"/>
<dbReference type="InterPro" id="IPR015797">
    <property type="entry name" value="NUDIX_hydrolase-like_dom_sf"/>
</dbReference>
<dbReference type="Proteomes" id="UP000019112">
    <property type="component" value="Unassembled WGS sequence"/>
</dbReference>
<dbReference type="GO" id="GO:0051539">
    <property type="term" value="F:4 iron, 4 sulfur cluster binding"/>
    <property type="evidence" value="ECO:0007669"/>
    <property type="project" value="UniProtKB-UniRule"/>
</dbReference>
<dbReference type="eggNOG" id="COG1194">
    <property type="taxonomic scope" value="Bacteria"/>
</dbReference>
<evidence type="ECO:0000313" key="17">
    <source>
        <dbReference type="Proteomes" id="UP000019112"/>
    </source>
</evidence>
<dbReference type="Pfam" id="PF10576">
    <property type="entry name" value="EndIII_4Fe-2S"/>
    <property type="match status" value="1"/>
</dbReference>
<keyword evidence="7" id="KW-0479">Metal-binding</keyword>
<dbReference type="InterPro" id="IPR003265">
    <property type="entry name" value="HhH-GPD_domain"/>
</dbReference>
<dbReference type="SMART" id="SM00525">
    <property type="entry name" value="FES"/>
    <property type="match status" value="1"/>
</dbReference>
<dbReference type="InterPro" id="IPR029119">
    <property type="entry name" value="MutY_C"/>
</dbReference>
<dbReference type="EMBL" id="AWTR02000085">
    <property type="protein sequence ID" value="ETZ06788.1"/>
    <property type="molecule type" value="Genomic_DNA"/>
</dbReference>
<dbReference type="GO" id="GO:0034039">
    <property type="term" value="F:8-oxo-7,8-dihydroguanine DNA N-glycosylase activity"/>
    <property type="evidence" value="ECO:0007669"/>
    <property type="project" value="TreeGrafter"/>
</dbReference>
<dbReference type="GO" id="GO:0006298">
    <property type="term" value="P:mismatch repair"/>
    <property type="evidence" value="ECO:0007669"/>
    <property type="project" value="TreeGrafter"/>
</dbReference>
<name>W6TD25_HOLOB</name>
<dbReference type="InterPro" id="IPR011257">
    <property type="entry name" value="DNA_glycosylase"/>
</dbReference>
<dbReference type="InterPro" id="IPR003651">
    <property type="entry name" value="Endonuclease3_FeS-loop_motif"/>
</dbReference>
<dbReference type="PANTHER" id="PTHR42944:SF1">
    <property type="entry name" value="ADENINE DNA GLYCOSYLASE"/>
    <property type="match status" value="1"/>
</dbReference>
<gene>
    <name evidence="16" type="ORF">P618_201080</name>
</gene>
<evidence type="ECO:0000256" key="13">
    <source>
        <dbReference type="ARBA" id="ARBA00023295"/>
    </source>
</evidence>
<dbReference type="InterPro" id="IPR023170">
    <property type="entry name" value="HhH_base_excis_C"/>
</dbReference>
<comment type="function">
    <text evidence="2">Adenine glycosylase active on G-A mispairs. MutY also corrects error-prone DNA synthesis past GO lesions which are due to the oxidatively damaged form of guanine: 7,8-dihydro-8-oxoguanine (8-oxo-dGTP).</text>
</comment>
<evidence type="ECO:0000256" key="12">
    <source>
        <dbReference type="ARBA" id="ARBA00023204"/>
    </source>
</evidence>
<evidence type="ECO:0000313" key="16">
    <source>
        <dbReference type="EMBL" id="ETZ06788.1"/>
    </source>
</evidence>
<sequence>MKFSDQILSWYQHNKRELPWRKGTSYQVFLSEVMLQQTQVKTVIPFFHRFLERFPNLSTLANSSLDEVYQVWQGLGYYHRARNMHKTAQIWSALGRDPRNYAEWIALPGVGPYTASILTAILLEHPAAAIDGNIKRILQRYFGLETIKEVKMVAENVLPSKNYGNYTQGLMDLGAMICTPKTPKCSMCPIAEFCKFKQGTWMPSKKAKNLKSVRYGHVYLCKKEDALWSVKNTESKLLKGLWGFPLSDLKEEEQSSYIEVPLTCLKGTVRHVFTHFILELRIWNATSRIEDVTSKWSNGKWLDFQQRKELGFSRLMRKIEEQENIWI</sequence>
<dbReference type="AlphaFoldDB" id="W6TD25"/>
<evidence type="ECO:0000256" key="8">
    <source>
        <dbReference type="ARBA" id="ARBA00022763"/>
    </source>
</evidence>
<dbReference type="GO" id="GO:0032357">
    <property type="term" value="F:oxidized purine DNA binding"/>
    <property type="evidence" value="ECO:0007669"/>
    <property type="project" value="TreeGrafter"/>
</dbReference>
<feature type="domain" description="HhH-GPD" evidence="15">
    <location>
        <begin position="34"/>
        <end position="176"/>
    </location>
</feature>
<reference evidence="16 17" key="1">
    <citation type="journal article" date="2014" name="FEMS Microbiol. Lett.">
        <title>Draft genome sequences of three Holospora species (Holospora obtusa, Holospora undulata, and Holospora elegans), endonuclear symbiotic bacteria of the ciliate Paramecium caudatum.</title>
        <authorList>
            <person name="Dohra H."/>
            <person name="Tanaka K."/>
            <person name="Suzuki T."/>
            <person name="Fujishima M."/>
            <person name="Suzuki H."/>
        </authorList>
    </citation>
    <scope>NUCLEOTIDE SEQUENCE [LARGE SCALE GENOMIC DNA]</scope>
    <source>
        <strain evidence="16 17">F1</strain>
    </source>
</reference>